<dbReference type="eggNOG" id="KOG1721">
    <property type="taxonomic scope" value="Eukaryota"/>
</dbReference>
<dbReference type="InterPro" id="IPR044300">
    <property type="entry name" value="STOP1/2"/>
</dbReference>
<feature type="region of interest" description="Disordered" evidence="10">
    <location>
        <begin position="176"/>
        <end position="203"/>
    </location>
</feature>
<evidence type="ECO:0000256" key="2">
    <source>
        <dbReference type="ARBA" id="ARBA00022723"/>
    </source>
</evidence>
<evidence type="ECO:0000259" key="11">
    <source>
        <dbReference type="PROSITE" id="PS50157"/>
    </source>
</evidence>
<keyword evidence="8" id="KW-0539">Nucleus</keyword>
<organism evidence="12 13">
    <name type="scientific">Beta vulgaris subsp. vulgaris</name>
    <name type="common">Beet</name>
    <dbReference type="NCBI Taxonomy" id="3555"/>
    <lineage>
        <taxon>Eukaryota</taxon>
        <taxon>Viridiplantae</taxon>
        <taxon>Streptophyta</taxon>
        <taxon>Embryophyta</taxon>
        <taxon>Tracheophyta</taxon>
        <taxon>Spermatophyta</taxon>
        <taxon>Magnoliopsida</taxon>
        <taxon>eudicotyledons</taxon>
        <taxon>Gunneridae</taxon>
        <taxon>Pentapetalae</taxon>
        <taxon>Caryophyllales</taxon>
        <taxon>Chenopodiaceae</taxon>
        <taxon>Betoideae</taxon>
        <taxon>Beta</taxon>
    </lineage>
</organism>
<dbReference type="Pfam" id="PF22995">
    <property type="entry name" value="C2CH-3rd_BIRD-IDD"/>
    <property type="match status" value="1"/>
</dbReference>
<dbReference type="InterPro" id="IPR036236">
    <property type="entry name" value="Znf_C2H2_sf"/>
</dbReference>
<dbReference type="GO" id="GO:0008270">
    <property type="term" value="F:zinc ion binding"/>
    <property type="evidence" value="ECO:0007669"/>
    <property type="project" value="UniProtKB-KW"/>
</dbReference>
<sequence length="371" mass="41816">MVLQEEIYCFSNTIDTAEGGGQPSYLYHGVFGTSVDGGAGSSETPLSSVRFNLSMLREKVNEVESFVNIFKENNPNSAHQPVDQLTSSMAYTSIAFLMQEIIETASSMMLKCQEMALGSTQMGSNNEVPQSMQIPDIGVEEFSTMGVDESNTNSNQEFWGGDSYYNMYIHSTSYNNNHQRSNDGTNASDTAVQEEEENGNQEWDVVEIDAADLLARLIHYCQVCSRGFKRETNLRMHMRAHGDKYKASLNINTGGNNERNKAMKPPRKYSCPQNGCRWNKNHVKFQPLKSIVCVKNHYKRSHCPKMFMCKRCNQKQFAVLSDLKTHENNCGDIKWYCSCGTTFSKKDKLMDHVALFVGHTPLINPSTLQFA</sequence>
<keyword evidence="7" id="KW-0804">Transcription</keyword>
<dbReference type="InterPro" id="IPR059161">
    <property type="entry name" value="Znf-C2H2_STOP1/2_3rd"/>
</dbReference>
<dbReference type="Gene3D" id="3.30.160.60">
    <property type="entry name" value="Classic Zinc Finger"/>
    <property type="match status" value="1"/>
</dbReference>
<dbReference type="EMBL" id="KQ090463">
    <property type="protein sequence ID" value="KMS95480.1"/>
    <property type="molecule type" value="Genomic_DNA"/>
</dbReference>
<evidence type="ECO:0000313" key="12">
    <source>
        <dbReference type="EMBL" id="KMS95480.1"/>
    </source>
</evidence>
<evidence type="ECO:0000256" key="4">
    <source>
        <dbReference type="ARBA" id="ARBA00022771"/>
    </source>
</evidence>
<evidence type="ECO:0000256" key="10">
    <source>
        <dbReference type="SAM" id="MobiDB-lite"/>
    </source>
</evidence>
<evidence type="ECO:0000256" key="6">
    <source>
        <dbReference type="ARBA" id="ARBA00023015"/>
    </source>
</evidence>
<proteinExistence type="predicted"/>
<keyword evidence="2" id="KW-0479">Metal-binding</keyword>
<dbReference type="InterPro" id="IPR013087">
    <property type="entry name" value="Znf_C2H2_type"/>
</dbReference>
<dbReference type="Gramene" id="KMS95480">
    <property type="protein sequence ID" value="KMS95480"/>
    <property type="gene ID" value="BVRB_007850"/>
</dbReference>
<evidence type="ECO:0000256" key="3">
    <source>
        <dbReference type="ARBA" id="ARBA00022737"/>
    </source>
</evidence>
<keyword evidence="5" id="KW-0862">Zinc</keyword>
<dbReference type="GO" id="GO:0010044">
    <property type="term" value="P:response to aluminum ion"/>
    <property type="evidence" value="ECO:0007669"/>
    <property type="project" value="InterPro"/>
</dbReference>
<feature type="compositionally biased region" description="Polar residues" evidence="10">
    <location>
        <begin position="176"/>
        <end position="191"/>
    </location>
</feature>
<dbReference type="SMART" id="SM00355">
    <property type="entry name" value="ZnF_C2H2"/>
    <property type="match status" value="2"/>
</dbReference>
<keyword evidence="6" id="KW-0805">Transcription regulation</keyword>
<dbReference type="InterPro" id="IPR055187">
    <property type="entry name" value="C2CH-3rd_BIRD-IDD"/>
</dbReference>
<evidence type="ECO:0000256" key="7">
    <source>
        <dbReference type="ARBA" id="ARBA00023163"/>
    </source>
</evidence>
<dbReference type="PROSITE" id="PS00028">
    <property type="entry name" value="ZINC_FINGER_C2H2_1"/>
    <property type="match status" value="1"/>
</dbReference>
<reference evidence="12 13" key="1">
    <citation type="journal article" date="2014" name="Nature">
        <title>The genome of the recently domesticated crop plant sugar beet (Beta vulgaris).</title>
        <authorList>
            <person name="Dohm J.C."/>
            <person name="Minoche A.E."/>
            <person name="Holtgrawe D."/>
            <person name="Capella-Gutierrez S."/>
            <person name="Zakrzewski F."/>
            <person name="Tafer H."/>
            <person name="Rupp O."/>
            <person name="Sorensen T.R."/>
            <person name="Stracke R."/>
            <person name="Reinhardt R."/>
            <person name="Goesmann A."/>
            <person name="Kraft T."/>
            <person name="Schulz B."/>
            <person name="Stadler P.F."/>
            <person name="Schmidt T."/>
            <person name="Gabaldon T."/>
            <person name="Lehrach H."/>
            <person name="Weisshaar B."/>
            <person name="Himmelbauer H."/>
        </authorList>
    </citation>
    <scope>NUCLEOTIDE SEQUENCE [LARGE SCALE GENOMIC DNA]</scope>
    <source>
        <tissue evidence="12">Taproot</tissue>
    </source>
</reference>
<evidence type="ECO:0000256" key="9">
    <source>
        <dbReference type="PROSITE-ProRule" id="PRU00042"/>
    </source>
</evidence>
<evidence type="ECO:0000256" key="5">
    <source>
        <dbReference type="ARBA" id="ARBA00022833"/>
    </source>
</evidence>
<keyword evidence="13" id="KW-1185">Reference proteome</keyword>
<dbReference type="AlphaFoldDB" id="A0A0J8DX87"/>
<dbReference type="KEGG" id="bvg:104884354"/>
<keyword evidence="3" id="KW-0677">Repeat</keyword>
<evidence type="ECO:0000313" key="13">
    <source>
        <dbReference type="Proteomes" id="UP000035740"/>
    </source>
</evidence>
<dbReference type="PROSITE" id="PS50157">
    <property type="entry name" value="ZINC_FINGER_C2H2_2"/>
    <property type="match status" value="1"/>
</dbReference>
<gene>
    <name evidence="12" type="ORF">BVRB_007850</name>
</gene>
<accession>A0A0J8DX87</accession>
<protein>
    <recommendedName>
        <fullName evidence="11">C2H2-type domain-containing protein</fullName>
    </recommendedName>
</protein>
<dbReference type="Pfam" id="PF23118">
    <property type="entry name" value="zf-C2H2_STOP2_C"/>
    <property type="match status" value="1"/>
</dbReference>
<dbReference type="PANTHER" id="PTHR46352:SF8">
    <property type="entry name" value="PROTEIN SENSITIVE TO PROTON RHIZOTOXICITY 2"/>
    <property type="match status" value="1"/>
</dbReference>
<name>A0A0J8DX87_BETVV</name>
<dbReference type="GO" id="GO:0010447">
    <property type="term" value="P:response to acidic pH"/>
    <property type="evidence" value="ECO:0007669"/>
    <property type="project" value="InterPro"/>
</dbReference>
<dbReference type="PANTHER" id="PTHR46352">
    <property type="entry name" value="PROTEIN SENSITIVE TO PROTON RHIZOTOXICITY 1"/>
    <property type="match status" value="1"/>
</dbReference>
<dbReference type="OMA" id="HQPAINN"/>
<dbReference type="Pfam" id="PF23115">
    <property type="entry name" value="zf-C2H2_STOP2_3rd"/>
    <property type="match status" value="1"/>
</dbReference>
<feature type="domain" description="C2H2-type" evidence="11">
    <location>
        <begin position="219"/>
        <end position="246"/>
    </location>
</feature>
<dbReference type="SUPFAM" id="SSF57667">
    <property type="entry name" value="beta-beta-alpha zinc fingers"/>
    <property type="match status" value="1"/>
</dbReference>
<keyword evidence="4 9" id="KW-0863">Zinc-finger</keyword>
<feature type="compositionally biased region" description="Acidic residues" evidence="10">
    <location>
        <begin position="192"/>
        <end position="203"/>
    </location>
</feature>
<comment type="subcellular location">
    <subcellularLocation>
        <location evidence="1">Nucleus</location>
    </subcellularLocation>
</comment>
<evidence type="ECO:0000256" key="1">
    <source>
        <dbReference type="ARBA" id="ARBA00004123"/>
    </source>
</evidence>
<evidence type="ECO:0000256" key="8">
    <source>
        <dbReference type="ARBA" id="ARBA00023242"/>
    </source>
</evidence>
<dbReference type="OrthoDB" id="8113227at2759"/>
<dbReference type="Proteomes" id="UP000035740">
    <property type="component" value="Unassembled WGS sequence"/>
</dbReference>
<dbReference type="InterPro" id="IPR058196">
    <property type="entry name" value="zf-C2H2_STOP1/2_C"/>
</dbReference>
<feature type="region of interest" description="Disordered" evidence="10">
    <location>
        <begin position="247"/>
        <end position="266"/>
    </location>
</feature>